<reference evidence="1" key="2">
    <citation type="journal article" date="2015" name="Fish Shellfish Immunol.">
        <title>Early steps in the European eel (Anguilla anguilla)-Vibrio vulnificus interaction in the gills: Role of the RtxA13 toxin.</title>
        <authorList>
            <person name="Callol A."/>
            <person name="Pajuelo D."/>
            <person name="Ebbesson L."/>
            <person name="Teles M."/>
            <person name="MacKenzie S."/>
            <person name="Amaro C."/>
        </authorList>
    </citation>
    <scope>NUCLEOTIDE SEQUENCE</scope>
</reference>
<reference evidence="1" key="1">
    <citation type="submission" date="2014-11" db="EMBL/GenBank/DDBJ databases">
        <authorList>
            <person name="Amaro Gonzalez C."/>
        </authorList>
    </citation>
    <scope>NUCLEOTIDE SEQUENCE</scope>
</reference>
<accession>A0A0E9Q2C8</accession>
<sequence length="44" mass="4898">MSGRPATPGRFTTVPSVLQLEKTALIVDHWRPTSLRNGFVTFPD</sequence>
<name>A0A0E9Q2C8_ANGAN</name>
<evidence type="ECO:0000313" key="1">
    <source>
        <dbReference type="EMBL" id="JAH10243.1"/>
    </source>
</evidence>
<dbReference type="AlphaFoldDB" id="A0A0E9Q2C8"/>
<dbReference type="EMBL" id="GBXM01098334">
    <property type="protein sequence ID" value="JAH10243.1"/>
    <property type="molecule type" value="Transcribed_RNA"/>
</dbReference>
<organism evidence="1">
    <name type="scientific">Anguilla anguilla</name>
    <name type="common">European freshwater eel</name>
    <name type="synonym">Muraena anguilla</name>
    <dbReference type="NCBI Taxonomy" id="7936"/>
    <lineage>
        <taxon>Eukaryota</taxon>
        <taxon>Metazoa</taxon>
        <taxon>Chordata</taxon>
        <taxon>Craniata</taxon>
        <taxon>Vertebrata</taxon>
        <taxon>Euteleostomi</taxon>
        <taxon>Actinopterygii</taxon>
        <taxon>Neopterygii</taxon>
        <taxon>Teleostei</taxon>
        <taxon>Anguilliformes</taxon>
        <taxon>Anguillidae</taxon>
        <taxon>Anguilla</taxon>
    </lineage>
</organism>
<proteinExistence type="predicted"/>
<protein>
    <submittedName>
        <fullName evidence="1">Uncharacterized protein</fullName>
    </submittedName>
</protein>